<feature type="non-terminal residue" evidence="1">
    <location>
        <position position="109"/>
    </location>
</feature>
<dbReference type="AlphaFoldDB" id="A0AAD7R799"/>
<comment type="caution">
    <text evidence="1">The sequence shown here is derived from an EMBL/GenBank/DDBJ whole genome shotgun (WGS) entry which is preliminary data.</text>
</comment>
<keyword evidence="2" id="KW-1185">Reference proteome</keyword>
<reference evidence="1" key="1">
    <citation type="journal article" date="2023" name="Science">
        <title>Genome structures resolve the early diversification of teleost fishes.</title>
        <authorList>
            <person name="Parey E."/>
            <person name="Louis A."/>
            <person name="Montfort J."/>
            <person name="Bouchez O."/>
            <person name="Roques C."/>
            <person name="Iampietro C."/>
            <person name="Lluch J."/>
            <person name="Castinel A."/>
            <person name="Donnadieu C."/>
            <person name="Desvignes T."/>
            <person name="Floi Bucao C."/>
            <person name="Jouanno E."/>
            <person name="Wen M."/>
            <person name="Mejri S."/>
            <person name="Dirks R."/>
            <person name="Jansen H."/>
            <person name="Henkel C."/>
            <person name="Chen W.J."/>
            <person name="Zahm M."/>
            <person name="Cabau C."/>
            <person name="Klopp C."/>
            <person name="Thompson A.W."/>
            <person name="Robinson-Rechavi M."/>
            <person name="Braasch I."/>
            <person name="Lecointre G."/>
            <person name="Bobe J."/>
            <person name="Postlethwait J.H."/>
            <person name="Berthelot C."/>
            <person name="Roest Crollius H."/>
            <person name="Guiguen Y."/>
        </authorList>
    </citation>
    <scope>NUCLEOTIDE SEQUENCE</scope>
    <source>
        <strain evidence="1">NC1722</strain>
    </source>
</reference>
<accession>A0AAD7R799</accession>
<sequence>MDALLSAFPENGTLVLLLGDFNLLLGTPQASAFLPLLQSFDFTVAESASTDKAGNLLDLVFTRKLRKSKSPVALTDFHTLLATLFSNLSSAKSAFFLSKIQSSVSNPQT</sequence>
<evidence type="ECO:0000313" key="2">
    <source>
        <dbReference type="Proteomes" id="UP001221898"/>
    </source>
</evidence>
<proteinExistence type="predicted"/>
<gene>
    <name evidence="1" type="ORF">AAFF_G00323470</name>
</gene>
<protein>
    <submittedName>
        <fullName evidence="1">Uncharacterized protein</fullName>
    </submittedName>
</protein>
<dbReference type="Proteomes" id="UP001221898">
    <property type="component" value="Unassembled WGS sequence"/>
</dbReference>
<evidence type="ECO:0000313" key="1">
    <source>
        <dbReference type="EMBL" id="KAJ8367286.1"/>
    </source>
</evidence>
<dbReference type="EMBL" id="JAINUG010000490">
    <property type="protein sequence ID" value="KAJ8367286.1"/>
    <property type="molecule type" value="Genomic_DNA"/>
</dbReference>
<organism evidence="1 2">
    <name type="scientific">Aldrovandia affinis</name>
    <dbReference type="NCBI Taxonomy" id="143900"/>
    <lineage>
        <taxon>Eukaryota</taxon>
        <taxon>Metazoa</taxon>
        <taxon>Chordata</taxon>
        <taxon>Craniata</taxon>
        <taxon>Vertebrata</taxon>
        <taxon>Euteleostomi</taxon>
        <taxon>Actinopterygii</taxon>
        <taxon>Neopterygii</taxon>
        <taxon>Teleostei</taxon>
        <taxon>Notacanthiformes</taxon>
        <taxon>Halosauridae</taxon>
        <taxon>Aldrovandia</taxon>
    </lineage>
</organism>
<name>A0AAD7R799_9TELE</name>